<evidence type="ECO:0000313" key="3">
    <source>
        <dbReference type="EMBL" id="AVG24546.1"/>
    </source>
</evidence>
<dbReference type="KEGG" id="psai:C3B54_111611"/>
<dbReference type="InterPro" id="IPR051910">
    <property type="entry name" value="ComF/GntX_DNA_util-trans"/>
</dbReference>
<dbReference type="InterPro" id="IPR029057">
    <property type="entry name" value="PRTase-like"/>
</dbReference>
<accession>A0A2L2BS94</accession>
<dbReference type="Gene3D" id="3.40.50.2020">
    <property type="match status" value="1"/>
</dbReference>
<sequence>MFLPLPTPDHPGCLQRGPIEEHPPTAGVGVLDRGVVHHSVAVNSESIARAVVNIVLPVSCVGCGEPDTQWCSHCAATSTRHHQPTLAWRQALWGTPVWSVADYEGTWQRAVVSWKDRGASRLATPLGHLMAQVLERLNFSSDRLVVLVPVPSSLGGWVARGVQPTLALAHATAHAWNGTHQGVASGSSPTESSSGQALPRVIVGQGLRRGGGLSLLGQFFSRPHRRKRRSRSTRLAKPSRFVAKRWLKGHRVVLIDDVLTTGSTLEQAASAVRRAGGQLVGCVVFAAKPL</sequence>
<dbReference type="Proteomes" id="UP000243077">
    <property type="component" value="Chromosome"/>
</dbReference>
<dbReference type="CDD" id="cd06223">
    <property type="entry name" value="PRTases_typeI"/>
    <property type="match status" value="1"/>
</dbReference>
<name>A0A2L2BS94_9MICO</name>
<organism evidence="3 4">
    <name type="scientific">Pontimonas salivibrio</name>
    <dbReference type="NCBI Taxonomy" id="1159327"/>
    <lineage>
        <taxon>Bacteria</taxon>
        <taxon>Bacillati</taxon>
        <taxon>Actinomycetota</taxon>
        <taxon>Actinomycetes</taxon>
        <taxon>Micrococcales</taxon>
        <taxon>Microbacteriaceae</taxon>
        <taxon>Pontimonas</taxon>
    </lineage>
</organism>
<protein>
    <submittedName>
        <fullName evidence="3">Competence protein ComF</fullName>
    </submittedName>
</protein>
<dbReference type="InterPro" id="IPR000836">
    <property type="entry name" value="PRTase_dom"/>
</dbReference>
<reference evidence="3 4" key="1">
    <citation type="submission" date="2018-02" db="EMBL/GenBank/DDBJ databases">
        <title>Complete genome of the streamlined marine actinobacterium Pontimonas salivibrio CL-TW6 adapted to coastal planktonic lifestype.</title>
        <authorList>
            <person name="Cho B.C."/>
            <person name="Hardies S.C."/>
            <person name="Jang G.I."/>
            <person name="Hwang C.Y."/>
        </authorList>
    </citation>
    <scope>NUCLEOTIDE SEQUENCE [LARGE SCALE GENOMIC DNA]</scope>
    <source>
        <strain evidence="3 4">CL-TW6</strain>
    </source>
</reference>
<dbReference type="Pfam" id="PF00156">
    <property type="entry name" value="Pribosyltran"/>
    <property type="match status" value="1"/>
</dbReference>
<evidence type="ECO:0000313" key="4">
    <source>
        <dbReference type="Proteomes" id="UP000243077"/>
    </source>
</evidence>
<dbReference type="PANTHER" id="PTHR47505">
    <property type="entry name" value="DNA UTILIZATION PROTEIN YHGH"/>
    <property type="match status" value="1"/>
</dbReference>
<dbReference type="EMBL" id="CP026923">
    <property type="protein sequence ID" value="AVG24546.1"/>
    <property type="molecule type" value="Genomic_DNA"/>
</dbReference>
<proteinExistence type="inferred from homology"/>
<dbReference type="SUPFAM" id="SSF53271">
    <property type="entry name" value="PRTase-like"/>
    <property type="match status" value="1"/>
</dbReference>
<evidence type="ECO:0000256" key="1">
    <source>
        <dbReference type="ARBA" id="ARBA00008007"/>
    </source>
</evidence>
<dbReference type="AlphaFoldDB" id="A0A2L2BS94"/>
<feature type="domain" description="Phosphoribosyltransferase" evidence="2">
    <location>
        <begin position="243"/>
        <end position="289"/>
    </location>
</feature>
<evidence type="ECO:0000259" key="2">
    <source>
        <dbReference type="Pfam" id="PF00156"/>
    </source>
</evidence>
<comment type="similarity">
    <text evidence="1">Belongs to the ComF/GntX family.</text>
</comment>
<dbReference type="PANTHER" id="PTHR47505:SF1">
    <property type="entry name" value="DNA UTILIZATION PROTEIN YHGH"/>
    <property type="match status" value="1"/>
</dbReference>
<gene>
    <name evidence="3" type="ORF">C3B54_111611</name>
</gene>
<keyword evidence="4" id="KW-1185">Reference proteome</keyword>